<proteinExistence type="predicted"/>
<dbReference type="PRINTS" id="PR00410">
    <property type="entry name" value="PHEHYDRXLASE"/>
</dbReference>
<dbReference type="PRINTS" id="PR00371">
    <property type="entry name" value="FPNCR"/>
</dbReference>
<dbReference type="InterPro" id="IPR039261">
    <property type="entry name" value="FNR_nucleotide-bd"/>
</dbReference>
<dbReference type="PANTHER" id="PTHR47354:SF5">
    <property type="entry name" value="PROTEIN RFBI"/>
    <property type="match status" value="1"/>
</dbReference>
<protein>
    <submittedName>
        <fullName evidence="2">Ferredoxin--NADP reductase</fullName>
    </submittedName>
</protein>
<dbReference type="Pfam" id="PF00970">
    <property type="entry name" value="FAD_binding_6"/>
    <property type="match status" value="1"/>
</dbReference>
<dbReference type="Gene3D" id="2.40.30.10">
    <property type="entry name" value="Translation factors"/>
    <property type="match status" value="1"/>
</dbReference>
<dbReference type="SUPFAM" id="SSF52343">
    <property type="entry name" value="Ferredoxin reductase-like, C-terminal NADP-linked domain"/>
    <property type="match status" value="1"/>
</dbReference>
<comment type="caution">
    <text evidence="2">The sequence shown here is derived from an EMBL/GenBank/DDBJ whole genome shotgun (WGS) entry which is preliminary data.</text>
</comment>
<keyword evidence="3" id="KW-1185">Reference proteome</keyword>
<dbReference type="RefSeq" id="WP_263339945.1">
    <property type="nucleotide sequence ID" value="NZ_JAGSYH010000005.1"/>
</dbReference>
<sequence length="278" mass="31125">MPRQTYTASLLQKACISESAQCYHLEFQVDELPSFDFAPGQFVSTVAVDERGKTQTRAYSIASASSSNQFDLCVNRVEGGFFSNHLCDMEPGATVQVHGPHGNFTLRQPLTDSIFIATGTGIAPMRSFTQWLFPEQGEHAGEDRSEGKHTWLVYGTRHESELYYRDYFDRIAAEHENFHYVTTLSRAGEEWTGHRGYVQEYLGNIVESRTLAAKTSAAAVTGAVAETAVAVEELVEAQTPAFDIHTYICGLNNMVSAVRERLTGFGWHKKQIIFERYD</sequence>
<accession>A0ABW1EIJ9</accession>
<name>A0ABW1EIJ9_9BACT</name>
<dbReference type="Gene3D" id="3.40.50.80">
    <property type="entry name" value="Nucleotide-binding domain of ferredoxin-NADP reductase (FNR) module"/>
    <property type="match status" value="1"/>
</dbReference>
<dbReference type="InterPro" id="IPR001433">
    <property type="entry name" value="OxRdtase_FAD/NAD-bd"/>
</dbReference>
<evidence type="ECO:0000313" key="2">
    <source>
        <dbReference type="EMBL" id="MFC5863686.1"/>
    </source>
</evidence>
<dbReference type="InterPro" id="IPR001709">
    <property type="entry name" value="Flavoprot_Pyr_Nucl_cyt_Rdtase"/>
</dbReference>
<evidence type="ECO:0000259" key="1">
    <source>
        <dbReference type="PROSITE" id="PS51384"/>
    </source>
</evidence>
<dbReference type="Proteomes" id="UP001596091">
    <property type="component" value="Unassembled WGS sequence"/>
</dbReference>
<dbReference type="InterPro" id="IPR050415">
    <property type="entry name" value="MRET"/>
</dbReference>
<organism evidence="2 3">
    <name type="scientific">Acidicapsa dinghuensis</name>
    <dbReference type="NCBI Taxonomy" id="2218256"/>
    <lineage>
        <taxon>Bacteria</taxon>
        <taxon>Pseudomonadati</taxon>
        <taxon>Acidobacteriota</taxon>
        <taxon>Terriglobia</taxon>
        <taxon>Terriglobales</taxon>
        <taxon>Acidobacteriaceae</taxon>
        <taxon>Acidicapsa</taxon>
    </lineage>
</organism>
<evidence type="ECO:0000313" key="3">
    <source>
        <dbReference type="Proteomes" id="UP001596091"/>
    </source>
</evidence>
<dbReference type="PANTHER" id="PTHR47354">
    <property type="entry name" value="NADH OXIDOREDUCTASE HCR"/>
    <property type="match status" value="1"/>
</dbReference>
<dbReference type="EMBL" id="JBHSPH010000005">
    <property type="protein sequence ID" value="MFC5863686.1"/>
    <property type="molecule type" value="Genomic_DNA"/>
</dbReference>
<reference evidence="3" key="1">
    <citation type="journal article" date="2019" name="Int. J. Syst. Evol. Microbiol.">
        <title>The Global Catalogue of Microorganisms (GCM) 10K type strain sequencing project: providing services to taxonomists for standard genome sequencing and annotation.</title>
        <authorList>
            <consortium name="The Broad Institute Genomics Platform"/>
            <consortium name="The Broad Institute Genome Sequencing Center for Infectious Disease"/>
            <person name="Wu L."/>
            <person name="Ma J."/>
        </authorList>
    </citation>
    <scope>NUCLEOTIDE SEQUENCE [LARGE SCALE GENOMIC DNA]</scope>
    <source>
        <strain evidence="3">JCM 4087</strain>
    </source>
</reference>
<dbReference type="InterPro" id="IPR017927">
    <property type="entry name" value="FAD-bd_FR_type"/>
</dbReference>
<dbReference type="InterPro" id="IPR008333">
    <property type="entry name" value="Cbr1-like_FAD-bd_dom"/>
</dbReference>
<gene>
    <name evidence="2" type="ORF">ACFPT7_15370</name>
</gene>
<feature type="domain" description="FAD-binding FR-type" evidence="1">
    <location>
        <begin position="3"/>
        <end position="107"/>
    </location>
</feature>
<dbReference type="InterPro" id="IPR017938">
    <property type="entry name" value="Riboflavin_synthase-like_b-brl"/>
</dbReference>
<dbReference type="PROSITE" id="PS51384">
    <property type="entry name" value="FAD_FR"/>
    <property type="match status" value="1"/>
</dbReference>
<dbReference type="CDD" id="cd00322">
    <property type="entry name" value="FNR_like"/>
    <property type="match status" value="1"/>
</dbReference>
<dbReference type="SUPFAM" id="SSF63380">
    <property type="entry name" value="Riboflavin synthase domain-like"/>
    <property type="match status" value="1"/>
</dbReference>
<dbReference type="Pfam" id="PF00175">
    <property type="entry name" value="NAD_binding_1"/>
    <property type="match status" value="1"/>
</dbReference>